<proteinExistence type="predicted"/>
<dbReference type="AlphaFoldDB" id="A0A2H1VLW0"/>
<dbReference type="Pfam" id="PF25344">
    <property type="entry name" value="PH_LRR1"/>
    <property type="match status" value="1"/>
</dbReference>
<sequence length="408" mass="46828">MKLHCQVEVINRLHSALNIRPSGKYLKSTLALIKEPKNENEYSVLLFSTVNKTGTKYRVKSVKQMFIKFINEGKATIRFEEPPHDLCIKCEHIQLKCFVKLLRSCIVGDTKAINLAKLSSVAVTHKESPTKMVIRDRSSFPNKGFPRTLESLSISGLNLCNFRRDILLLKQLVVLDLSNNVIEHIPPEFGNMPNLAELHLANNKLGVKGEIDWRWLLRLQVKNKLKLLDVTGNELKYLPKSIWKLQSLVTLKVDNNLLEYLPNTIGRMSNLRYLTIARNQLTSLPCSLLQCRLDYIDLSDNKLYEGDTEQAKILKNNPWEMYVNSLVDLAARVVVKQKISYAPNTIPWTLVEYLDDANSCVCGEPVMNKKHYSYKEFQLKDYFHVVVSDKSRKGTVSFLCYYCSPKCV</sequence>
<reference evidence="5" key="1">
    <citation type="submission" date="2016-07" db="EMBL/GenBank/DDBJ databases">
        <authorList>
            <person name="Bretaudeau A."/>
        </authorList>
    </citation>
    <scope>NUCLEOTIDE SEQUENCE</scope>
    <source>
        <strain evidence="5">Rice</strain>
        <tissue evidence="5">Whole body</tissue>
    </source>
</reference>
<keyword evidence="2" id="KW-0677">Repeat</keyword>
<evidence type="ECO:0000259" key="4">
    <source>
        <dbReference type="Pfam" id="PF25344"/>
    </source>
</evidence>
<dbReference type="SUPFAM" id="SSF52058">
    <property type="entry name" value="L domain-like"/>
    <property type="match status" value="1"/>
</dbReference>
<dbReference type="Gene3D" id="3.80.10.10">
    <property type="entry name" value="Ribonuclease Inhibitor"/>
    <property type="match status" value="2"/>
</dbReference>
<dbReference type="PROSITE" id="PS51450">
    <property type="entry name" value="LRR"/>
    <property type="match status" value="1"/>
</dbReference>
<dbReference type="PANTHER" id="PTHR48051">
    <property type="match status" value="1"/>
</dbReference>
<protein>
    <submittedName>
        <fullName evidence="5">SFRICE_005013</fullName>
    </submittedName>
</protein>
<evidence type="ECO:0000313" key="5">
    <source>
        <dbReference type="EMBL" id="SOQ41776.1"/>
    </source>
</evidence>
<dbReference type="EMBL" id="ODYU01003259">
    <property type="protein sequence ID" value="SOQ41776.1"/>
    <property type="molecule type" value="Genomic_DNA"/>
</dbReference>
<dbReference type="InterPro" id="IPR057437">
    <property type="entry name" value="PIF1/LRR1_PH"/>
</dbReference>
<feature type="domain" description="PIF1/LRR1 pleckstrin homology" evidence="4">
    <location>
        <begin position="1"/>
        <end position="113"/>
    </location>
</feature>
<dbReference type="OrthoDB" id="17912at2759"/>
<keyword evidence="1" id="KW-0433">Leucine-rich repeat</keyword>
<dbReference type="InterPro" id="IPR001611">
    <property type="entry name" value="Leu-rich_rpt"/>
</dbReference>
<dbReference type="GO" id="GO:0005737">
    <property type="term" value="C:cytoplasm"/>
    <property type="evidence" value="ECO:0007669"/>
    <property type="project" value="TreeGrafter"/>
</dbReference>
<dbReference type="InterPro" id="IPR003591">
    <property type="entry name" value="Leu-rich_rpt_typical-subtyp"/>
</dbReference>
<accession>A0A2H1VLW0</accession>
<keyword evidence="3" id="KW-0539">Nucleus</keyword>
<dbReference type="PANTHER" id="PTHR48051:SF54">
    <property type="entry name" value="LEUCINE-RICH REPEAT-CONTAINING PROTEIN"/>
    <property type="match status" value="1"/>
</dbReference>
<evidence type="ECO:0000256" key="3">
    <source>
        <dbReference type="ARBA" id="ARBA00023242"/>
    </source>
</evidence>
<dbReference type="SMART" id="SM00369">
    <property type="entry name" value="LRR_TYP"/>
    <property type="match status" value="3"/>
</dbReference>
<name>A0A2H1VLW0_SPOFR</name>
<dbReference type="InterPro" id="IPR032675">
    <property type="entry name" value="LRR_dom_sf"/>
</dbReference>
<dbReference type="Pfam" id="PF13855">
    <property type="entry name" value="LRR_8"/>
    <property type="match status" value="1"/>
</dbReference>
<gene>
    <name evidence="5" type="ORF">SFRICE_005013</name>
</gene>
<dbReference type="InterPro" id="IPR050216">
    <property type="entry name" value="LRR_domain-containing"/>
</dbReference>
<evidence type="ECO:0000256" key="2">
    <source>
        <dbReference type="ARBA" id="ARBA00022737"/>
    </source>
</evidence>
<organism evidence="5">
    <name type="scientific">Spodoptera frugiperda</name>
    <name type="common">Fall armyworm</name>
    <dbReference type="NCBI Taxonomy" id="7108"/>
    <lineage>
        <taxon>Eukaryota</taxon>
        <taxon>Metazoa</taxon>
        <taxon>Ecdysozoa</taxon>
        <taxon>Arthropoda</taxon>
        <taxon>Hexapoda</taxon>
        <taxon>Insecta</taxon>
        <taxon>Pterygota</taxon>
        <taxon>Neoptera</taxon>
        <taxon>Endopterygota</taxon>
        <taxon>Lepidoptera</taxon>
        <taxon>Glossata</taxon>
        <taxon>Ditrysia</taxon>
        <taxon>Noctuoidea</taxon>
        <taxon>Noctuidae</taxon>
        <taxon>Amphipyrinae</taxon>
        <taxon>Spodoptera</taxon>
    </lineage>
</organism>
<evidence type="ECO:0000256" key="1">
    <source>
        <dbReference type="ARBA" id="ARBA00022614"/>
    </source>
</evidence>